<evidence type="ECO:0000313" key="1">
    <source>
        <dbReference type="EMBL" id="KAK8771473.1"/>
    </source>
</evidence>
<dbReference type="Proteomes" id="UP001321473">
    <property type="component" value="Unassembled WGS sequence"/>
</dbReference>
<proteinExistence type="predicted"/>
<sequence length="136" mass="15682">MQLVKRYINITKGVAVFRTHLDLNKTCRENDVILKCFWSLCQKRWHAADIENAELKKLITTLTPKKLELERQSANARLAITDESEGWLLFPLETEWTTITMSTVAPTVLVSCREKVRTLPSSKAYCLPLKKQSFNN</sequence>
<comment type="caution">
    <text evidence="1">The sequence shown here is derived from an EMBL/GenBank/DDBJ whole genome shotgun (WGS) entry which is preliminary data.</text>
</comment>
<reference evidence="1 2" key="1">
    <citation type="journal article" date="2023" name="Arcadia Sci">
        <title>De novo assembly of a long-read Amblyomma americanum tick genome.</title>
        <authorList>
            <person name="Chou S."/>
            <person name="Poskanzer K.E."/>
            <person name="Rollins M."/>
            <person name="Thuy-Boun P.S."/>
        </authorList>
    </citation>
    <scope>NUCLEOTIDE SEQUENCE [LARGE SCALE GENOMIC DNA]</scope>
    <source>
        <strain evidence="1">F_SG_1</strain>
        <tissue evidence="1">Salivary glands</tissue>
    </source>
</reference>
<name>A0AAQ4EA04_AMBAM</name>
<accession>A0AAQ4EA04</accession>
<evidence type="ECO:0000313" key="2">
    <source>
        <dbReference type="Proteomes" id="UP001321473"/>
    </source>
</evidence>
<dbReference type="EMBL" id="JARKHS020019700">
    <property type="protein sequence ID" value="KAK8771473.1"/>
    <property type="molecule type" value="Genomic_DNA"/>
</dbReference>
<dbReference type="AlphaFoldDB" id="A0AAQ4EA04"/>
<gene>
    <name evidence="1" type="ORF">V5799_025283</name>
</gene>
<protein>
    <submittedName>
        <fullName evidence="1">Uncharacterized protein</fullName>
    </submittedName>
</protein>
<organism evidence="1 2">
    <name type="scientific">Amblyomma americanum</name>
    <name type="common">Lone star tick</name>
    <dbReference type="NCBI Taxonomy" id="6943"/>
    <lineage>
        <taxon>Eukaryota</taxon>
        <taxon>Metazoa</taxon>
        <taxon>Ecdysozoa</taxon>
        <taxon>Arthropoda</taxon>
        <taxon>Chelicerata</taxon>
        <taxon>Arachnida</taxon>
        <taxon>Acari</taxon>
        <taxon>Parasitiformes</taxon>
        <taxon>Ixodida</taxon>
        <taxon>Ixodoidea</taxon>
        <taxon>Ixodidae</taxon>
        <taxon>Amblyomminae</taxon>
        <taxon>Amblyomma</taxon>
    </lineage>
</organism>
<keyword evidence="2" id="KW-1185">Reference proteome</keyword>